<evidence type="ECO:0000313" key="2">
    <source>
        <dbReference type="Proteomes" id="UP001232584"/>
    </source>
</evidence>
<gene>
    <name evidence="1" type="ORF">QOZ92_003125</name>
</gene>
<evidence type="ECO:0000313" key="1">
    <source>
        <dbReference type="EMBL" id="MDQ0557990.1"/>
    </source>
</evidence>
<keyword evidence="2" id="KW-1185">Reference proteome</keyword>
<proteinExistence type="predicted"/>
<reference evidence="1 2" key="1">
    <citation type="submission" date="2023-07" db="EMBL/GenBank/DDBJ databases">
        <title>Genomic Encyclopedia of Type Strains, Phase IV (KMG-IV): sequencing the most valuable type-strain genomes for metagenomic binning, comparative biology and taxonomic classification.</title>
        <authorList>
            <person name="Goeker M."/>
        </authorList>
    </citation>
    <scope>NUCLEOTIDE SEQUENCE [LARGE SCALE GENOMIC DNA]</scope>
    <source>
        <strain evidence="1 2">DSM 15049</strain>
    </source>
</reference>
<name>A0ABU0N4E3_9FIRM</name>
<comment type="caution">
    <text evidence="1">The sequence shown here is derived from an EMBL/GenBank/DDBJ whole genome shotgun (WGS) entry which is preliminary data.</text>
</comment>
<sequence>MTLILIVGILIYFAYKKRARKHNGLEDEQIIEVGYKEID</sequence>
<evidence type="ECO:0008006" key="3">
    <source>
        <dbReference type="Google" id="ProtNLM"/>
    </source>
</evidence>
<dbReference type="Proteomes" id="UP001232584">
    <property type="component" value="Unassembled WGS sequence"/>
</dbReference>
<organism evidence="1 2">
    <name type="scientific">Paraclostridium ghonii</name>
    <dbReference type="NCBI Taxonomy" id="29358"/>
    <lineage>
        <taxon>Bacteria</taxon>
        <taxon>Bacillati</taxon>
        <taxon>Bacillota</taxon>
        <taxon>Clostridia</taxon>
        <taxon>Peptostreptococcales</taxon>
        <taxon>Peptostreptococcaceae</taxon>
        <taxon>Paraclostridium</taxon>
    </lineage>
</organism>
<accession>A0ABU0N4E3</accession>
<dbReference type="EMBL" id="JAUSWG010000017">
    <property type="protein sequence ID" value="MDQ0557990.1"/>
    <property type="molecule type" value="Genomic_DNA"/>
</dbReference>
<protein>
    <recommendedName>
        <fullName evidence="3">LPXTG cell wall anchor domain-containing protein</fullName>
    </recommendedName>
</protein>